<dbReference type="InterPro" id="IPR011809">
    <property type="entry name" value="His_9_proposed"/>
</dbReference>
<comment type="function">
    <text evidence="12">Catalyzes the dephosphorylation of histidinol-phosphate to histidinol, the direct precursor of histidine.</text>
</comment>
<dbReference type="Gene3D" id="3.40.190.80">
    <property type="match status" value="1"/>
</dbReference>
<keyword evidence="9 14" id="KW-0460">Magnesium</keyword>
<dbReference type="AlphaFoldDB" id="A0AB39UGT0"/>
<dbReference type="EC" id="3.1.3.15" evidence="4 13"/>
<evidence type="ECO:0000256" key="11">
    <source>
        <dbReference type="ARBA" id="ARBA00049158"/>
    </source>
</evidence>
<dbReference type="InterPro" id="IPR051090">
    <property type="entry name" value="Inositol_monoP_superfamily"/>
</dbReference>
<dbReference type="InterPro" id="IPR000760">
    <property type="entry name" value="Inositol_monophosphatase-like"/>
</dbReference>
<proteinExistence type="inferred from homology"/>
<protein>
    <recommendedName>
        <fullName evidence="5 13">Histidinol-phosphatase</fullName>
        <ecNumber evidence="4 13">3.1.3.15</ecNumber>
    </recommendedName>
</protein>
<comment type="pathway">
    <text evidence="2">Amino-acid biosynthesis; L-histidine biosynthesis; L-histidine from 5-phospho-alpha-D-ribose 1-diphosphate: step 8/9.</text>
</comment>
<dbReference type="FunFam" id="3.30.540.10:FF:000003">
    <property type="entry name" value="Inositol-1-monophosphatase"/>
    <property type="match status" value="1"/>
</dbReference>
<evidence type="ECO:0000256" key="5">
    <source>
        <dbReference type="ARBA" id="ARBA00021697"/>
    </source>
</evidence>
<dbReference type="GO" id="GO:0004401">
    <property type="term" value="F:histidinol-phosphatase activity"/>
    <property type="evidence" value="ECO:0007669"/>
    <property type="project" value="UniProtKB-UniRule"/>
</dbReference>
<dbReference type="PANTHER" id="PTHR43200">
    <property type="entry name" value="PHOSPHATASE"/>
    <property type="match status" value="1"/>
</dbReference>
<dbReference type="EMBL" id="CP129675">
    <property type="protein sequence ID" value="XDS47294.1"/>
    <property type="molecule type" value="Genomic_DNA"/>
</dbReference>
<accession>A0AB39UGT0</accession>
<evidence type="ECO:0000256" key="2">
    <source>
        <dbReference type="ARBA" id="ARBA00004970"/>
    </source>
</evidence>
<evidence type="ECO:0000256" key="4">
    <source>
        <dbReference type="ARBA" id="ARBA00013085"/>
    </source>
</evidence>
<dbReference type="Gene3D" id="3.30.540.10">
    <property type="entry name" value="Fructose-1,6-Bisphosphatase, subunit A, domain 1"/>
    <property type="match status" value="1"/>
</dbReference>
<keyword evidence="8 17" id="KW-0378">Hydrolase</keyword>
<keyword evidence="7 14" id="KW-0479">Metal-binding</keyword>
<evidence type="ECO:0000256" key="14">
    <source>
        <dbReference type="PIRSR" id="PIRSR600760-2"/>
    </source>
</evidence>
<feature type="binding site" evidence="14">
    <location>
        <position position="114"/>
    </location>
    <ligand>
        <name>Mg(2+)</name>
        <dbReference type="ChEBI" id="CHEBI:18420"/>
        <label>1</label>
        <note>catalytic</note>
    </ligand>
</feature>
<evidence type="ECO:0000256" key="1">
    <source>
        <dbReference type="ARBA" id="ARBA00001946"/>
    </source>
</evidence>
<evidence type="ECO:0000256" key="12">
    <source>
        <dbReference type="ARBA" id="ARBA00053547"/>
    </source>
</evidence>
<evidence type="ECO:0000256" key="15">
    <source>
        <dbReference type="SAM" id="MobiDB-lite"/>
    </source>
</evidence>
<evidence type="ECO:0000256" key="3">
    <source>
        <dbReference type="ARBA" id="ARBA00009759"/>
    </source>
</evidence>
<evidence type="ECO:0000256" key="8">
    <source>
        <dbReference type="ARBA" id="ARBA00022801"/>
    </source>
</evidence>
<comment type="cofactor">
    <cofactor evidence="1 14">
        <name>Mg(2+)</name>
        <dbReference type="ChEBI" id="CHEBI:18420"/>
    </cofactor>
</comment>
<feature type="binding site" evidence="14">
    <location>
        <position position="116"/>
    </location>
    <ligand>
        <name>Mg(2+)</name>
        <dbReference type="ChEBI" id="CHEBI:18420"/>
        <label>1</label>
        <note>catalytic</note>
    </ligand>
</feature>
<gene>
    <name evidence="17" type="primary">hisN</name>
    <name evidence="18" type="ORF">QN062_02490</name>
    <name evidence="17" type="ORF">QN216_06490</name>
    <name evidence="16" type="ORF">QN217_03955</name>
</gene>
<keyword evidence="6" id="KW-0028">Amino-acid biosynthesis</keyword>
<dbReference type="Pfam" id="PF00459">
    <property type="entry name" value="Inositol_P"/>
    <property type="match status" value="1"/>
</dbReference>
<evidence type="ECO:0000256" key="9">
    <source>
        <dbReference type="ARBA" id="ARBA00022842"/>
    </source>
</evidence>
<comment type="similarity">
    <text evidence="3">Belongs to the inositol monophosphatase superfamily.</text>
</comment>
<name>A0AB39UGT0_9BIFI</name>
<dbReference type="SUPFAM" id="SSF56655">
    <property type="entry name" value="Carbohydrate phosphatase"/>
    <property type="match status" value="1"/>
</dbReference>
<dbReference type="RefSeq" id="WP_369342039.1">
    <property type="nucleotide sequence ID" value="NZ_CP129675.1"/>
</dbReference>
<dbReference type="NCBIfam" id="TIGR02067">
    <property type="entry name" value="his_9_HisN"/>
    <property type="match status" value="1"/>
</dbReference>
<comment type="catalytic activity">
    <reaction evidence="11">
        <text>L-histidinol phosphate + H2O = L-histidinol + phosphate</text>
        <dbReference type="Rhea" id="RHEA:14465"/>
        <dbReference type="ChEBI" id="CHEBI:15377"/>
        <dbReference type="ChEBI" id="CHEBI:43474"/>
        <dbReference type="ChEBI" id="CHEBI:57699"/>
        <dbReference type="ChEBI" id="CHEBI:57980"/>
        <dbReference type="EC" id="3.1.3.15"/>
    </reaction>
</comment>
<organism evidence="17">
    <name type="scientific">Bifidobacterium fermentum</name>
    <dbReference type="NCBI Taxonomy" id="3059035"/>
    <lineage>
        <taxon>Bacteria</taxon>
        <taxon>Bacillati</taxon>
        <taxon>Actinomycetota</taxon>
        <taxon>Actinomycetes</taxon>
        <taxon>Bifidobacteriales</taxon>
        <taxon>Bifidobacteriaceae</taxon>
        <taxon>Bifidobacterium</taxon>
    </lineage>
</organism>
<dbReference type="EMBL" id="CP129683">
    <property type="protein sequence ID" value="XDS51075.1"/>
    <property type="molecule type" value="Genomic_DNA"/>
</dbReference>
<dbReference type="PANTHER" id="PTHR43200:SF6">
    <property type="entry name" value="3'(2'),5'-BISPHOSPHATE NUCLEOTIDASE"/>
    <property type="match status" value="1"/>
</dbReference>
<dbReference type="GO" id="GO:0046872">
    <property type="term" value="F:metal ion binding"/>
    <property type="evidence" value="ECO:0007669"/>
    <property type="project" value="UniProtKB-KW"/>
</dbReference>
<dbReference type="GO" id="GO:0000105">
    <property type="term" value="P:L-histidine biosynthetic process"/>
    <property type="evidence" value="ECO:0007669"/>
    <property type="project" value="UniProtKB-UniRule"/>
</dbReference>
<evidence type="ECO:0000313" key="16">
    <source>
        <dbReference type="EMBL" id="XDS47294.1"/>
    </source>
</evidence>
<dbReference type="PRINTS" id="PR00377">
    <property type="entry name" value="IMPHPHTASES"/>
</dbReference>
<feature type="binding site" evidence="14">
    <location>
        <position position="99"/>
    </location>
    <ligand>
        <name>Mg(2+)</name>
        <dbReference type="ChEBI" id="CHEBI:18420"/>
        <label>1</label>
        <note>catalytic</note>
    </ligand>
</feature>
<reference evidence="17" key="1">
    <citation type="submission" date="2023-07" db="EMBL/GenBank/DDBJ databases">
        <title>Bifidobacterium aquikefiriaerophilum sp. nov. and Bifidobacterium eccum sp. nov., isolated from water kefir.</title>
        <authorList>
            <person name="Breselge S."/>
            <person name="Bellassi P."/>
            <person name="Barcenilla C."/>
            <person name="Alvarez-Ordonez A."/>
            <person name="Morelli L."/>
            <person name="Cotter P.D."/>
        </authorList>
    </citation>
    <scope>NUCLEOTIDE SEQUENCE</scope>
    <source>
        <strain evidence="18">WK012_4_13</strain>
        <strain evidence="17">WK013_4_14</strain>
        <strain evidence="16">WK048_4_13</strain>
    </source>
</reference>
<evidence type="ECO:0000256" key="10">
    <source>
        <dbReference type="ARBA" id="ARBA00023102"/>
    </source>
</evidence>
<dbReference type="InterPro" id="IPR020583">
    <property type="entry name" value="Inositol_monoP_metal-BS"/>
</dbReference>
<dbReference type="EMBL" id="CP129682">
    <property type="protein sequence ID" value="XDS47997.1"/>
    <property type="molecule type" value="Genomic_DNA"/>
</dbReference>
<sequence>MSQTSPNSSSVDDEYDRPHYRQESFEKELAANPYREDLLLALHMADEADKVTSARFGALDLHIEDKPDHTPVTDADRETEATLRGIIERNRPGDSVYGEELGKAESTGRRWILDPIDGTKNFVRGVPVWATLIGLEVNHELVVGVVSSPFLHNRWFAAQGGGAFMGMDVDHASRIHVSKVSRLEHASMSLSSLSGWKERGDRNRLIELTDRLWRLRGFGDFWQYMLVAQGAIDIAAEPELDLYDMAALVPIVTEAGGSFTDLQGNPGPWGGCGVATNGPLHEQVLDYLRL</sequence>
<feature type="binding site" evidence="14">
    <location>
        <position position="117"/>
    </location>
    <ligand>
        <name>Mg(2+)</name>
        <dbReference type="ChEBI" id="CHEBI:18420"/>
        <label>1</label>
        <note>catalytic</note>
    </ligand>
</feature>
<dbReference type="KEGG" id="bfk:QN062_02490"/>
<feature type="binding site" evidence="14">
    <location>
        <position position="244"/>
    </location>
    <ligand>
        <name>Mg(2+)</name>
        <dbReference type="ChEBI" id="CHEBI:18420"/>
        <label>1</label>
        <note>catalytic</note>
    </ligand>
</feature>
<feature type="region of interest" description="Disordered" evidence="15">
    <location>
        <begin position="1"/>
        <end position="21"/>
    </location>
</feature>
<feature type="compositionally biased region" description="Polar residues" evidence="15">
    <location>
        <begin position="1"/>
        <end position="10"/>
    </location>
</feature>
<evidence type="ECO:0000256" key="7">
    <source>
        <dbReference type="ARBA" id="ARBA00022723"/>
    </source>
</evidence>
<evidence type="ECO:0000313" key="18">
    <source>
        <dbReference type="EMBL" id="XDS51075.1"/>
    </source>
</evidence>
<dbReference type="PROSITE" id="PS00629">
    <property type="entry name" value="IMP_1"/>
    <property type="match status" value="1"/>
</dbReference>
<keyword evidence="10" id="KW-0368">Histidine biosynthesis</keyword>
<evidence type="ECO:0000256" key="13">
    <source>
        <dbReference type="NCBIfam" id="TIGR02067"/>
    </source>
</evidence>
<evidence type="ECO:0000256" key="6">
    <source>
        <dbReference type="ARBA" id="ARBA00022605"/>
    </source>
</evidence>
<evidence type="ECO:0000313" key="17">
    <source>
        <dbReference type="EMBL" id="XDS47997.1"/>
    </source>
</evidence>